<sequence>MNSEIVRILLLALAWTAPVVLAGALLLVAMRRASLLISMVLMVLIPMVATFVGVFGVSGMMFTGDIWRIAAVLAAVALVTIPAALWLGRFQARRTVWERHMREQERAAERSRRELIAWVSHDLRTPLADIKALAEALSDHVVTDPGEVSSFATQIDRHTVRLARMVDDLFEMARINAGALTLDMEAIDLREVVDEVTGATSTLAARADVTVRVTCPDVAVTVNGSASALSRILTNLIVNAVAHTPPGGAIDVALGSSQRAAWIRVDDTGVGIPENDLERIFETSYRGSPSRTPSAIDGVPAGAGLGLAIAQGLVDAHSGSIVASNLDSGSRFEVTLPLIPAGA</sequence>
<evidence type="ECO:0000256" key="1">
    <source>
        <dbReference type="ARBA" id="ARBA00000085"/>
    </source>
</evidence>
<evidence type="ECO:0000256" key="5">
    <source>
        <dbReference type="ARBA" id="ARBA00022679"/>
    </source>
</evidence>
<keyword evidence="8" id="KW-0472">Membrane</keyword>
<evidence type="ECO:0000256" key="8">
    <source>
        <dbReference type="SAM" id="Phobius"/>
    </source>
</evidence>
<dbReference type="Gene3D" id="1.10.287.130">
    <property type="match status" value="1"/>
</dbReference>
<comment type="catalytic activity">
    <reaction evidence="1">
        <text>ATP + protein L-histidine = ADP + protein N-phospho-L-histidine.</text>
        <dbReference type="EC" id="2.7.13.3"/>
    </reaction>
</comment>
<dbReference type="SMART" id="SM00388">
    <property type="entry name" value="HisKA"/>
    <property type="match status" value="1"/>
</dbReference>
<dbReference type="InterPro" id="IPR050736">
    <property type="entry name" value="Sensor_HK_Regulatory"/>
</dbReference>
<reference evidence="10 11" key="1">
    <citation type="submission" date="2020-09" db="EMBL/GenBank/DDBJ databases">
        <title>Novel species in genus Gordonia.</title>
        <authorList>
            <person name="Zhang G."/>
        </authorList>
    </citation>
    <scope>NUCLEOTIDE SEQUENCE [LARGE SCALE GENOMIC DNA]</scope>
    <source>
        <strain evidence="10 11">ON-33</strain>
    </source>
</reference>
<protein>
    <recommendedName>
        <fullName evidence="3">histidine kinase</fullName>
        <ecNumber evidence="3">2.7.13.3</ecNumber>
    </recommendedName>
</protein>
<keyword evidence="6 10" id="KW-0418">Kinase</keyword>
<keyword evidence="7" id="KW-0902">Two-component regulatory system</keyword>
<feature type="transmembrane region" description="Helical" evidence="8">
    <location>
        <begin position="66"/>
        <end position="87"/>
    </location>
</feature>
<dbReference type="InterPro" id="IPR004358">
    <property type="entry name" value="Sig_transdc_His_kin-like_C"/>
</dbReference>
<evidence type="ECO:0000256" key="6">
    <source>
        <dbReference type="ARBA" id="ARBA00022777"/>
    </source>
</evidence>
<dbReference type="InterPro" id="IPR036890">
    <property type="entry name" value="HATPase_C_sf"/>
</dbReference>
<keyword evidence="4" id="KW-0597">Phosphoprotein</keyword>
<dbReference type="SUPFAM" id="SSF47384">
    <property type="entry name" value="Homodimeric domain of signal transducing histidine kinase"/>
    <property type="match status" value="1"/>
</dbReference>
<evidence type="ECO:0000256" key="7">
    <source>
        <dbReference type="ARBA" id="ARBA00023012"/>
    </source>
</evidence>
<dbReference type="RefSeq" id="WP_164308871.1">
    <property type="nucleotide sequence ID" value="NZ_BAABAD010000003.1"/>
</dbReference>
<dbReference type="Pfam" id="PF00512">
    <property type="entry name" value="HisKA"/>
    <property type="match status" value="1"/>
</dbReference>
<evidence type="ECO:0000256" key="2">
    <source>
        <dbReference type="ARBA" id="ARBA00004236"/>
    </source>
</evidence>
<dbReference type="PANTHER" id="PTHR43711:SF1">
    <property type="entry name" value="HISTIDINE KINASE 1"/>
    <property type="match status" value="1"/>
</dbReference>
<feature type="transmembrane region" description="Helical" evidence="8">
    <location>
        <begin position="35"/>
        <end position="60"/>
    </location>
</feature>
<dbReference type="InterPro" id="IPR003661">
    <property type="entry name" value="HisK_dim/P_dom"/>
</dbReference>
<dbReference type="CDD" id="cd00082">
    <property type="entry name" value="HisKA"/>
    <property type="match status" value="1"/>
</dbReference>
<accession>A0ABR7W8J1</accession>
<evidence type="ECO:0000256" key="4">
    <source>
        <dbReference type="ARBA" id="ARBA00022553"/>
    </source>
</evidence>
<dbReference type="InterPro" id="IPR003594">
    <property type="entry name" value="HATPase_dom"/>
</dbReference>
<keyword evidence="8" id="KW-1133">Transmembrane helix</keyword>
<dbReference type="SUPFAM" id="SSF55874">
    <property type="entry name" value="ATPase domain of HSP90 chaperone/DNA topoisomerase II/histidine kinase"/>
    <property type="match status" value="1"/>
</dbReference>
<dbReference type="Gene3D" id="3.30.565.10">
    <property type="entry name" value="Histidine kinase-like ATPase, C-terminal domain"/>
    <property type="match status" value="1"/>
</dbReference>
<dbReference type="PROSITE" id="PS50109">
    <property type="entry name" value="HIS_KIN"/>
    <property type="match status" value="1"/>
</dbReference>
<evidence type="ECO:0000256" key="3">
    <source>
        <dbReference type="ARBA" id="ARBA00012438"/>
    </source>
</evidence>
<feature type="transmembrane region" description="Helical" evidence="8">
    <location>
        <begin position="6"/>
        <end position="28"/>
    </location>
</feature>
<feature type="domain" description="Histidine kinase" evidence="9">
    <location>
        <begin position="118"/>
        <end position="340"/>
    </location>
</feature>
<comment type="subcellular location">
    <subcellularLocation>
        <location evidence="2">Cell membrane</location>
    </subcellularLocation>
</comment>
<proteinExistence type="predicted"/>
<dbReference type="PANTHER" id="PTHR43711">
    <property type="entry name" value="TWO-COMPONENT HISTIDINE KINASE"/>
    <property type="match status" value="1"/>
</dbReference>
<keyword evidence="8" id="KW-0812">Transmembrane</keyword>
<dbReference type="GO" id="GO:0016301">
    <property type="term" value="F:kinase activity"/>
    <property type="evidence" value="ECO:0007669"/>
    <property type="project" value="UniProtKB-KW"/>
</dbReference>
<dbReference type="InterPro" id="IPR005467">
    <property type="entry name" value="His_kinase_dom"/>
</dbReference>
<name>A0ABR7W8J1_9ACTN</name>
<dbReference type="EC" id="2.7.13.3" evidence="3"/>
<dbReference type="CDD" id="cd00075">
    <property type="entry name" value="HATPase"/>
    <property type="match status" value="1"/>
</dbReference>
<evidence type="ECO:0000313" key="11">
    <source>
        <dbReference type="Proteomes" id="UP000602395"/>
    </source>
</evidence>
<gene>
    <name evidence="10" type="ORF">IDF66_03145</name>
</gene>
<comment type="caution">
    <text evidence="10">The sequence shown here is derived from an EMBL/GenBank/DDBJ whole genome shotgun (WGS) entry which is preliminary data.</text>
</comment>
<dbReference type="EMBL" id="JACWMS010000001">
    <property type="protein sequence ID" value="MBD1318568.1"/>
    <property type="molecule type" value="Genomic_DNA"/>
</dbReference>
<dbReference type="Pfam" id="PF02518">
    <property type="entry name" value="HATPase_c"/>
    <property type="match status" value="1"/>
</dbReference>
<evidence type="ECO:0000313" key="10">
    <source>
        <dbReference type="EMBL" id="MBD1318568.1"/>
    </source>
</evidence>
<keyword evidence="11" id="KW-1185">Reference proteome</keyword>
<evidence type="ECO:0000259" key="9">
    <source>
        <dbReference type="PROSITE" id="PS50109"/>
    </source>
</evidence>
<dbReference type="SMART" id="SM00387">
    <property type="entry name" value="HATPase_c"/>
    <property type="match status" value="1"/>
</dbReference>
<organism evidence="10 11">
    <name type="scientific">Gordonia hankookensis</name>
    <dbReference type="NCBI Taxonomy" id="589403"/>
    <lineage>
        <taxon>Bacteria</taxon>
        <taxon>Bacillati</taxon>
        <taxon>Actinomycetota</taxon>
        <taxon>Actinomycetes</taxon>
        <taxon>Mycobacteriales</taxon>
        <taxon>Gordoniaceae</taxon>
        <taxon>Gordonia</taxon>
    </lineage>
</organism>
<keyword evidence="5" id="KW-0808">Transferase</keyword>
<dbReference type="Proteomes" id="UP000602395">
    <property type="component" value="Unassembled WGS sequence"/>
</dbReference>
<dbReference type="InterPro" id="IPR036097">
    <property type="entry name" value="HisK_dim/P_sf"/>
</dbReference>
<dbReference type="PRINTS" id="PR00344">
    <property type="entry name" value="BCTRLSENSOR"/>
</dbReference>